<feature type="transmembrane region" description="Helical" evidence="8">
    <location>
        <begin position="36"/>
        <end position="59"/>
    </location>
</feature>
<evidence type="ECO:0000256" key="4">
    <source>
        <dbReference type="ARBA" id="ARBA00022519"/>
    </source>
</evidence>
<comment type="caution">
    <text evidence="10">The sequence shown here is derived from an EMBL/GenBank/DDBJ whole genome shotgun (WGS) entry which is preliminary data.</text>
</comment>
<accession>A0A0F9CJN3</accession>
<dbReference type="InterPro" id="IPR012902">
    <property type="entry name" value="N_methyl_site"/>
</dbReference>
<gene>
    <name evidence="10" type="ORF">LCGC14_2393070</name>
</gene>
<evidence type="ECO:0000256" key="5">
    <source>
        <dbReference type="ARBA" id="ARBA00022692"/>
    </source>
</evidence>
<protein>
    <recommendedName>
        <fullName evidence="9">General secretion pathway GspH domain-containing protein</fullName>
    </recommendedName>
</protein>
<dbReference type="NCBIfam" id="TIGR02532">
    <property type="entry name" value="IV_pilin_GFxxxE"/>
    <property type="match status" value="1"/>
</dbReference>
<sequence length="203" mass="21853">VWNNWRFFIAVVSYKHENLFRNRAHAKKRGVLMRSVNGFTLIEMMVTIAVAAILIAVALPSFRNLIVSNRLDTVSTEMVDAISFARSESIKRNIPVVFCRAASATATTCASGNPWVHWVIRSGTDVIRRGELNSYNATIRVASDLTDDQVVFGGDGLARTGGNIINESGISVCSTSGPGESIRGITFGAASRVSTDSIAGTCP</sequence>
<evidence type="ECO:0000256" key="3">
    <source>
        <dbReference type="ARBA" id="ARBA00022481"/>
    </source>
</evidence>
<dbReference type="SUPFAM" id="SSF54523">
    <property type="entry name" value="Pili subunits"/>
    <property type="match status" value="1"/>
</dbReference>
<dbReference type="GO" id="GO:0005886">
    <property type="term" value="C:plasma membrane"/>
    <property type="evidence" value="ECO:0007669"/>
    <property type="project" value="UniProtKB-SubCell"/>
</dbReference>
<dbReference type="Pfam" id="PF12019">
    <property type="entry name" value="GspH"/>
    <property type="match status" value="1"/>
</dbReference>
<evidence type="ECO:0000256" key="7">
    <source>
        <dbReference type="ARBA" id="ARBA00023136"/>
    </source>
</evidence>
<keyword evidence="5 8" id="KW-0812">Transmembrane</keyword>
<dbReference type="EMBL" id="LAZR01035755">
    <property type="protein sequence ID" value="KKL26662.1"/>
    <property type="molecule type" value="Genomic_DNA"/>
</dbReference>
<dbReference type="Pfam" id="PF07963">
    <property type="entry name" value="N_methyl"/>
    <property type="match status" value="1"/>
</dbReference>
<feature type="non-terminal residue" evidence="10">
    <location>
        <position position="1"/>
    </location>
</feature>
<organism evidence="10">
    <name type="scientific">marine sediment metagenome</name>
    <dbReference type="NCBI Taxonomy" id="412755"/>
    <lineage>
        <taxon>unclassified sequences</taxon>
        <taxon>metagenomes</taxon>
        <taxon>ecological metagenomes</taxon>
    </lineage>
</organism>
<evidence type="ECO:0000256" key="8">
    <source>
        <dbReference type="SAM" id="Phobius"/>
    </source>
</evidence>
<keyword evidence="3" id="KW-0488">Methylation</keyword>
<evidence type="ECO:0000256" key="6">
    <source>
        <dbReference type="ARBA" id="ARBA00022989"/>
    </source>
</evidence>
<dbReference type="Gene3D" id="3.55.40.10">
    <property type="entry name" value="minor pseudopilin epsh domain"/>
    <property type="match status" value="1"/>
</dbReference>
<keyword evidence="7 8" id="KW-0472">Membrane</keyword>
<name>A0A0F9CJN3_9ZZZZ</name>
<evidence type="ECO:0000259" key="9">
    <source>
        <dbReference type="Pfam" id="PF12019"/>
    </source>
</evidence>
<dbReference type="AlphaFoldDB" id="A0A0F9CJN3"/>
<dbReference type="InterPro" id="IPR022346">
    <property type="entry name" value="T2SS_GspH"/>
</dbReference>
<evidence type="ECO:0000313" key="10">
    <source>
        <dbReference type="EMBL" id="KKL26662.1"/>
    </source>
</evidence>
<comment type="subcellular location">
    <subcellularLocation>
        <location evidence="1">Cell inner membrane</location>
        <topology evidence="1">Single-pass membrane protein</topology>
    </subcellularLocation>
</comment>
<dbReference type="InterPro" id="IPR045584">
    <property type="entry name" value="Pilin-like"/>
</dbReference>
<dbReference type="GO" id="GO:0015628">
    <property type="term" value="P:protein secretion by the type II secretion system"/>
    <property type="evidence" value="ECO:0007669"/>
    <property type="project" value="InterPro"/>
</dbReference>
<keyword evidence="2" id="KW-1003">Cell membrane</keyword>
<reference evidence="10" key="1">
    <citation type="journal article" date="2015" name="Nature">
        <title>Complex archaea that bridge the gap between prokaryotes and eukaryotes.</title>
        <authorList>
            <person name="Spang A."/>
            <person name="Saw J.H."/>
            <person name="Jorgensen S.L."/>
            <person name="Zaremba-Niedzwiedzka K."/>
            <person name="Martijn J."/>
            <person name="Lind A.E."/>
            <person name="van Eijk R."/>
            <person name="Schleper C."/>
            <person name="Guy L."/>
            <person name="Ettema T.J."/>
        </authorList>
    </citation>
    <scope>NUCLEOTIDE SEQUENCE</scope>
</reference>
<dbReference type="GO" id="GO:0015627">
    <property type="term" value="C:type II protein secretion system complex"/>
    <property type="evidence" value="ECO:0007669"/>
    <property type="project" value="InterPro"/>
</dbReference>
<evidence type="ECO:0000256" key="2">
    <source>
        <dbReference type="ARBA" id="ARBA00022475"/>
    </source>
</evidence>
<proteinExistence type="predicted"/>
<keyword evidence="6 8" id="KW-1133">Transmembrane helix</keyword>
<evidence type="ECO:0000256" key="1">
    <source>
        <dbReference type="ARBA" id="ARBA00004377"/>
    </source>
</evidence>
<keyword evidence="4" id="KW-0997">Cell inner membrane</keyword>
<feature type="domain" description="General secretion pathway GspH" evidence="9">
    <location>
        <begin position="77"/>
        <end position="165"/>
    </location>
</feature>